<dbReference type="Pfam" id="PF02156">
    <property type="entry name" value="Glyco_hydro_26"/>
    <property type="match status" value="1"/>
</dbReference>
<name>U5WE65_9ACTN</name>
<dbReference type="OrthoDB" id="9816550at2"/>
<feature type="domain" description="GH26" evidence="6">
    <location>
        <begin position="229"/>
        <end position="533"/>
    </location>
</feature>
<evidence type="ECO:0000256" key="4">
    <source>
        <dbReference type="SAM" id="MobiDB-lite"/>
    </source>
</evidence>
<dbReference type="GO" id="GO:0005576">
    <property type="term" value="C:extracellular region"/>
    <property type="evidence" value="ECO:0007669"/>
    <property type="project" value="UniProtKB-SubCell"/>
</dbReference>
<dbReference type="InterPro" id="IPR022790">
    <property type="entry name" value="GH26_dom"/>
</dbReference>
<dbReference type="EMBL" id="CP006272">
    <property type="protein sequence ID" value="AGZ46320.1"/>
    <property type="molecule type" value="Genomic_DNA"/>
</dbReference>
<evidence type="ECO:0000256" key="1">
    <source>
        <dbReference type="ARBA" id="ARBA00022801"/>
    </source>
</evidence>
<sequence>MTGVVAAGGGFALTGTANAATTTETTSTYSTDDAYTSSSRRTVNFGAADKLVVGREAGETRLSYVKFTPKIASGATVTAAQLKLPVESKPVAATLSVHSVASSWSEQKITAANAPALGALVASIKPSTTDATLTFDVSKVVTKAGTYAFALRSSATTAVTRLRSIEYGATTSGGPELVVTARRTTTTPTTAPTSTAPTKAPTTAPTTTPPTTTPPTTTPPTTTPPTTVPPTTAPGECVTDALLVPSCGVLWGAAAGGFTDTPRDQALKSWEAMTGRTATIYHTYHKGDEQFPTKPEIAMTQDAQNPRVLLLNWKIAYNSTWAKVAAGAQDARIDKWSAYVKKNYNQKFFLALHHEPENDVNATAGSGMTAKDYAAMYRHVITRLRTNGVTNAVNVIAFMGNEKWMAQSWWKDLYPGDAYVDWVGLDSYVSVEKGYYHYGDMGDILDRQPTGGGLGWYDWAVKNHPTKPIMVAEWGMYHRTKSITDKAAAFNTVIPELKAHPAVKAVVYFDTASDDEGDRDISVNSTASSLAAFKKVAADPMFKVTLGK</sequence>
<accession>U5WE65</accession>
<feature type="active site" description="Proton donor" evidence="3">
    <location>
        <position position="355"/>
    </location>
</feature>
<keyword evidence="2 3" id="KW-0326">Glycosidase</keyword>
<feature type="region of interest" description="Disordered" evidence="4">
    <location>
        <begin position="184"/>
        <end position="230"/>
    </location>
</feature>
<dbReference type="GO" id="GO:0004553">
    <property type="term" value="F:hydrolase activity, hydrolyzing O-glycosyl compounds"/>
    <property type="evidence" value="ECO:0007669"/>
    <property type="project" value="InterPro"/>
</dbReference>
<evidence type="ECO:0000313" key="8">
    <source>
        <dbReference type="Proteomes" id="UP000017746"/>
    </source>
</evidence>
<proteinExistence type="inferred from homology"/>
<keyword evidence="5" id="KW-0732">Signal</keyword>
<dbReference type="NCBIfam" id="NF033679">
    <property type="entry name" value="DNRLRE_dom"/>
    <property type="match status" value="1"/>
</dbReference>
<dbReference type="Gene3D" id="3.20.20.80">
    <property type="entry name" value="Glycosidases"/>
    <property type="match status" value="1"/>
</dbReference>
<dbReference type="KEGG" id="afs:AFR_40330"/>
<feature type="chain" id="PRO_5004665810" description="GH26 domain-containing protein" evidence="5">
    <location>
        <begin position="20"/>
        <end position="548"/>
    </location>
</feature>
<comment type="similarity">
    <text evidence="3">Belongs to the glycosyl hydrolase 26 family.</text>
</comment>
<feature type="compositionally biased region" description="Pro residues" evidence="4">
    <location>
        <begin position="207"/>
        <end position="230"/>
    </location>
</feature>
<evidence type="ECO:0000256" key="2">
    <source>
        <dbReference type="ARBA" id="ARBA00023295"/>
    </source>
</evidence>
<dbReference type="eggNOG" id="COG4124">
    <property type="taxonomic scope" value="Bacteria"/>
</dbReference>
<reference evidence="7 8" key="1">
    <citation type="journal article" date="2014" name="J. Biotechnol.">
        <title>Complete genome sequence of the actinobacterium Actinoplanes friuliensis HAG 010964, producer of the lipopeptide antibiotic friulimycin.</title>
        <authorList>
            <person name="Ruckert C."/>
            <person name="Szczepanowski R."/>
            <person name="Albersmeier A."/>
            <person name="Goesmann A."/>
            <person name="Fischer N."/>
            <person name="Steinkamper A."/>
            <person name="Puhler A."/>
            <person name="Biener R."/>
            <person name="Schwartz D."/>
            <person name="Kalinowski J."/>
        </authorList>
    </citation>
    <scope>NUCLEOTIDE SEQUENCE [LARGE SCALE GENOMIC DNA]</scope>
    <source>
        <strain evidence="7 8">DSM 7358</strain>
    </source>
</reference>
<dbReference type="SUPFAM" id="SSF51445">
    <property type="entry name" value="(Trans)glycosidases"/>
    <property type="match status" value="1"/>
</dbReference>
<dbReference type="Proteomes" id="UP000017746">
    <property type="component" value="Chromosome"/>
</dbReference>
<feature type="compositionally biased region" description="Low complexity" evidence="4">
    <location>
        <begin position="184"/>
        <end position="206"/>
    </location>
</feature>
<dbReference type="PATRIC" id="fig|1246995.3.peg.8162"/>
<dbReference type="HOGENOM" id="CLU_038234_2_0_11"/>
<gene>
    <name evidence="7" type="ORF">AFR_40330</name>
</gene>
<dbReference type="InterPro" id="IPR017853">
    <property type="entry name" value="GH"/>
</dbReference>
<dbReference type="AlphaFoldDB" id="U5WE65"/>
<evidence type="ECO:0000256" key="5">
    <source>
        <dbReference type="SAM" id="SignalP"/>
    </source>
</evidence>
<dbReference type="STRING" id="1246995.AFR_40330"/>
<dbReference type="PROSITE" id="PS51764">
    <property type="entry name" value="GH26"/>
    <property type="match status" value="1"/>
</dbReference>
<organism evidence="7 8">
    <name type="scientific">Actinoplanes friuliensis DSM 7358</name>
    <dbReference type="NCBI Taxonomy" id="1246995"/>
    <lineage>
        <taxon>Bacteria</taxon>
        <taxon>Bacillati</taxon>
        <taxon>Actinomycetota</taxon>
        <taxon>Actinomycetes</taxon>
        <taxon>Micromonosporales</taxon>
        <taxon>Micromonosporaceae</taxon>
        <taxon>Actinoplanes</taxon>
    </lineage>
</organism>
<keyword evidence="1 3" id="KW-0378">Hydrolase</keyword>
<feature type="signal peptide" evidence="5">
    <location>
        <begin position="1"/>
        <end position="19"/>
    </location>
</feature>
<evidence type="ECO:0000313" key="7">
    <source>
        <dbReference type="EMBL" id="AGZ46320.1"/>
    </source>
</evidence>
<evidence type="ECO:0000256" key="3">
    <source>
        <dbReference type="PROSITE-ProRule" id="PRU01100"/>
    </source>
</evidence>
<keyword evidence="8" id="KW-1185">Reference proteome</keyword>
<feature type="active site" description="Nucleophile" evidence="3">
    <location>
        <position position="473"/>
    </location>
</feature>
<protein>
    <recommendedName>
        <fullName evidence="6">GH26 domain-containing protein</fullName>
    </recommendedName>
</protein>
<evidence type="ECO:0000259" key="6">
    <source>
        <dbReference type="PROSITE" id="PS51764"/>
    </source>
</evidence>